<evidence type="ECO:0000313" key="2">
    <source>
        <dbReference type="Proteomes" id="UP000719766"/>
    </source>
</evidence>
<protein>
    <submittedName>
        <fullName evidence="1">Uncharacterized protein</fullName>
    </submittedName>
</protein>
<evidence type="ECO:0000313" key="1">
    <source>
        <dbReference type="EMBL" id="KAG1788375.1"/>
    </source>
</evidence>
<gene>
    <name evidence="1" type="ORF">HD556DRAFT_866304</name>
</gene>
<sequence>MTRPRRVENFVNLSGSDSEWSGTKTSSPRTSRTTFWGSAMSTATTIHLHESRHLNLDSIYNLGHSLPFLLVQVSATCAYLSQEFYQCIHPPPHQTPLVRSSLLASSSVIEGAVLAPTPSYDHNCLLPKLARLPSTKFIIRFPTDNARHAVTELFNTDISGLNHSYLSASSSLCIQKHEPAPIPPSSSSYSRTPTMA</sequence>
<reference evidence="1" key="1">
    <citation type="journal article" date="2020" name="New Phytol.">
        <title>Comparative genomics reveals dynamic genome evolution in host specialist ectomycorrhizal fungi.</title>
        <authorList>
            <person name="Lofgren L.A."/>
            <person name="Nguyen N.H."/>
            <person name="Vilgalys R."/>
            <person name="Ruytinx J."/>
            <person name="Liao H.L."/>
            <person name="Branco S."/>
            <person name="Kuo A."/>
            <person name="LaButti K."/>
            <person name="Lipzen A."/>
            <person name="Andreopoulos W."/>
            <person name="Pangilinan J."/>
            <person name="Riley R."/>
            <person name="Hundley H."/>
            <person name="Na H."/>
            <person name="Barry K."/>
            <person name="Grigoriev I.V."/>
            <person name="Stajich J.E."/>
            <person name="Kennedy P.G."/>
        </authorList>
    </citation>
    <scope>NUCLEOTIDE SEQUENCE</scope>
    <source>
        <strain evidence="1">S12</strain>
    </source>
</reference>
<dbReference type="AlphaFoldDB" id="A0A9P7DCF1"/>
<dbReference type="EMBL" id="JABBWE010000069">
    <property type="protein sequence ID" value="KAG1788375.1"/>
    <property type="molecule type" value="Genomic_DNA"/>
</dbReference>
<proteinExistence type="predicted"/>
<name>A0A9P7DCF1_9AGAM</name>
<dbReference type="Proteomes" id="UP000719766">
    <property type="component" value="Unassembled WGS sequence"/>
</dbReference>
<dbReference type="RefSeq" id="XP_041155628.1">
    <property type="nucleotide sequence ID" value="XM_041311880.1"/>
</dbReference>
<comment type="caution">
    <text evidence="1">The sequence shown here is derived from an EMBL/GenBank/DDBJ whole genome shotgun (WGS) entry which is preliminary data.</text>
</comment>
<organism evidence="1 2">
    <name type="scientific">Suillus plorans</name>
    <dbReference type="NCBI Taxonomy" id="116603"/>
    <lineage>
        <taxon>Eukaryota</taxon>
        <taxon>Fungi</taxon>
        <taxon>Dikarya</taxon>
        <taxon>Basidiomycota</taxon>
        <taxon>Agaricomycotina</taxon>
        <taxon>Agaricomycetes</taxon>
        <taxon>Agaricomycetidae</taxon>
        <taxon>Boletales</taxon>
        <taxon>Suillineae</taxon>
        <taxon>Suillaceae</taxon>
        <taxon>Suillus</taxon>
    </lineage>
</organism>
<accession>A0A9P7DCF1</accession>
<dbReference type="GeneID" id="64605644"/>
<keyword evidence="2" id="KW-1185">Reference proteome</keyword>